<reference evidence="1" key="1">
    <citation type="submission" date="2020-01" db="EMBL/GenBank/DDBJ databases">
        <authorList>
            <person name="Meier V. D."/>
            <person name="Meier V D."/>
        </authorList>
    </citation>
    <scope>NUCLEOTIDE SEQUENCE</scope>
    <source>
        <strain evidence="1">HLG_WM_MAG_10</strain>
    </source>
</reference>
<feature type="non-terminal residue" evidence="1">
    <location>
        <position position="1"/>
    </location>
</feature>
<evidence type="ECO:0000313" key="1">
    <source>
        <dbReference type="EMBL" id="CAA6814298.1"/>
    </source>
</evidence>
<dbReference type="SUPFAM" id="SSF69304">
    <property type="entry name" value="Tricorn protease N-terminal domain"/>
    <property type="match status" value="1"/>
</dbReference>
<proteinExistence type="predicted"/>
<gene>
    <name evidence="1" type="ORF">HELGO_WM41066</name>
</gene>
<organism evidence="1">
    <name type="scientific">uncultured Aureispira sp</name>
    <dbReference type="NCBI Taxonomy" id="1331704"/>
    <lineage>
        <taxon>Bacteria</taxon>
        <taxon>Pseudomonadati</taxon>
        <taxon>Bacteroidota</taxon>
        <taxon>Saprospiria</taxon>
        <taxon>Saprospirales</taxon>
        <taxon>Saprospiraceae</taxon>
        <taxon>Aureispira</taxon>
        <taxon>environmental samples</taxon>
    </lineage>
</organism>
<accession>A0A6S6THC6</accession>
<name>A0A6S6THC6_9BACT</name>
<dbReference type="EMBL" id="CACVAQ010000216">
    <property type="protein sequence ID" value="CAA6814298.1"/>
    <property type="molecule type" value="Genomic_DNA"/>
</dbReference>
<sequence>FMKGQYFLLISFFITSCTVNTISQTKLNDTYSMKSLLIASWGESQAEIIPTYVSSGLAFEITPTTKLAPILFELNDNKIYIIDASFKFLNIFDQNTFIQRIDLTSVITNNTIKSFKVLNRKEYVFVVTDEESTYKLIHWNFKTKETYTIVLGSSYRKAELVPSFDKNSIYYWTEKEDYTGILWQFSIDNLRKAPIKFEQFNFIYSRLFERKGKLMGVKYFNELNRRGLISVDLETEGVQEKVCSKELYGPLICPFGINQAGDLFTYDSPEEDQVYGTIFKINQDGILQENKSFNSLMSATFPDRSNTLLTPTQNWKVLPDGTIVLAVMTEKEVHIIALESQ</sequence>
<dbReference type="AlphaFoldDB" id="A0A6S6THC6"/>
<protein>
    <submittedName>
        <fullName evidence="1">Uncharacterized protein</fullName>
    </submittedName>
</protein>